<evidence type="ECO:0000313" key="6">
    <source>
        <dbReference type="EMBL" id="PZQ76494.1"/>
    </source>
</evidence>
<evidence type="ECO:0000313" key="7">
    <source>
        <dbReference type="Proteomes" id="UP000249135"/>
    </source>
</evidence>
<sequence>MKKASAADSVINPGSTAVSPSSDGAQNTLTSEAYRRLEEMIVTLELAPGSVVSEAILSRQIDIGTTPIREALHRLSREYLVQIMPRRGVVVTPIDVRLQFEILETRRELDRLLATAAASRGNSADRAAIQSLVAPTEEAAQARDIKEFLRLDAQLNLLLARAARNTVAAETVARLHSISRRFWFFHLDPPRHLPVTARFHIDVVRAVAAGDAASAAQASDCLIDHLVEFARQTLPHG</sequence>
<dbReference type="PANTHER" id="PTHR43537">
    <property type="entry name" value="TRANSCRIPTIONAL REGULATOR, GNTR FAMILY"/>
    <property type="match status" value="1"/>
</dbReference>
<keyword evidence="3" id="KW-0804">Transcription</keyword>
<dbReference type="InterPro" id="IPR036390">
    <property type="entry name" value="WH_DNA-bd_sf"/>
</dbReference>
<evidence type="ECO:0000256" key="2">
    <source>
        <dbReference type="ARBA" id="ARBA00023125"/>
    </source>
</evidence>
<keyword evidence="1" id="KW-0805">Transcription regulation</keyword>
<dbReference type="SUPFAM" id="SSF48008">
    <property type="entry name" value="GntR ligand-binding domain-like"/>
    <property type="match status" value="1"/>
</dbReference>
<dbReference type="SUPFAM" id="SSF46785">
    <property type="entry name" value="Winged helix' DNA-binding domain"/>
    <property type="match status" value="1"/>
</dbReference>
<dbReference type="PROSITE" id="PS50949">
    <property type="entry name" value="HTH_GNTR"/>
    <property type="match status" value="1"/>
</dbReference>
<evidence type="ECO:0000259" key="5">
    <source>
        <dbReference type="PROSITE" id="PS50949"/>
    </source>
</evidence>
<name>A0A2W5QHH7_VARPD</name>
<dbReference type="InterPro" id="IPR000524">
    <property type="entry name" value="Tscrpt_reg_HTH_GntR"/>
</dbReference>
<accession>A0A2W5QHH7</accession>
<dbReference type="InterPro" id="IPR036388">
    <property type="entry name" value="WH-like_DNA-bd_sf"/>
</dbReference>
<dbReference type="EMBL" id="QFPP01000051">
    <property type="protein sequence ID" value="PZQ76494.1"/>
    <property type="molecule type" value="Genomic_DNA"/>
</dbReference>
<dbReference type="Gene3D" id="1.10.10.10">
    <property type="entry name" value="Winged helix-like DNA-binding domain superfamily/Winged helix DNA-binding domain"/>
    <property type="match status" value="1"/>
</dbReference>
<keyword evidence="2" id="KW-0238">DNA-binding</keyword>
<dbReference type="Pfam" id="PF07729">
    <property type="entry name" value="FCD"/>
    <property type="match status" value="1"/>
</dbReference>
<dbReference type="SMART" id="SM00895">
    <property type="entry name" value="FCD"/>
    <property type="match status" value="1"/>
</dbReference>
<dbReference type="PANTHER" id="PTHR43537:SF45">
    <property type="entry name" value="GNTR FAMILY REGULATORY PROTEIN"/>
    <property type="match status" value="1"/>
</dbReference>
<dbReference type="GO" id="GO:0003677">
    <property type="term" value="F:DNA binding"/>
    <property type="evidence" value="ECO:0007669"/>
    <property type="project" value="UniProtKB-KW"/>
</dbReference>
<dbReference type="AlphaFoldDB" id="A0A2W5QHH7"/>
<dbReference type="Gene3D" id="1.20.120.530">
    <property type="entry name" value="GntR ligand-binding domain-like"/>
    <property type="match status" value="1"/>
</dbReference>
<dbReference type="InterPro" id="IPR008920">
    <property type="entry name" value="TF_FadR/GntR_C"/>
</dbReference>
<reference evidence="6 7" key="1">
    <citation type="submission" date="2017-08" db="EMBL/GenBank/DDBJ databases">
        <title>Infants hospitalized years apart are colonized by the same room-sourced microbial strains.</title>
        <authorList>
            <person name="Brooks B."/>
            <person name="Olm M.R."/>
            <person name="Firek B.A."/>
            <person name="Baker R."/>
            <person name="Thomas B.C."/>
            <person name="Morowitz M.J."/>
            <person name="Banfield J.F."/>
        </authorList>
    </citation>
    <scope>NUCLEOTIDE SEQUENCE [LARGE SCALE GENOMIC DNA]</scope>
    <source>
        <strain evidence="6">S2_005_003_R2_41</strain>
    </source>
</reference>
<evidence type="ECO:0000256" key="1">
    <source>
        <dbReference type="ARBA" id="ARBA00023015"/>
    </source>
</evidence>
<comment type="caution">
    <text evidence="6">The sequence shown here is derived from an EMBL/GenBank/DDBJ whole genome shotgun (WGS) entry which is preliminary data.</text>
</comment>
<evidence type="ECO:0000256" key="3">
    <source>
        <dbReference type="ARBA" id="ARBA00023163"/>
    </source>
</evidence>
<evidence type="ECO:0000256" key="4">
    <source>
        <dbReference type="SAM" id="MobiDB-lite"/>
    </source>
</evidence>
<dbReference type="Pfam" id="PF00392">
    <property type="entry name" value="GntR"/>
    <property type="match status" value="1"/>
</dbReference>
<feature type="domain" description="HTH gntR-type" evidence="5">
    <location>
        <begin position="27"/>
        <end position="94"/>
    </location>
</feature>
<feature type="region of interest" description="Disordered" evidence="4">
    <location>
        <begin position="1"/>
        <end position="26"/>
    </location>
</feature>
<dbReference type="InterPro" id="IPR011711">
    <property type="entry name" value="GntR_C"/>
</dbReference>
<dbReference type="GO" id="GO:0003700">
    <property type="term" value="F:DNA-binding transcription factor activity"/>
    <property type="evidence" value="ECO:0007669"/>
    <property type="project" value="InterPro"/>
</dbReference>
<dbReference type="SMART" id="SM00345">
    <property type="entry name" value="HTH_GNTR"/>
    <property type="match status" value="1"/>
</dbReference>
<protein>
    <submittedName>
        <fullName evidence="6">GntR family transcriptional regulator</fullName>
    </submittedName>
</protein>
<gene>
    <name evidence="6" type="ORF">DI563_06955</name>
</gene>
<organism evidence="6 7">
    <name type="scientific">Variovorax paradoxus</name>
    <dbReference type="NCBI Taxonomy" id="34073"/>
    <lineage>
        <taxon>Bacteria</taxon>
        <taxon>Pseudomonadati</taxon>
        <taxon>Pseudomonadota</taxon>
        <taxon>Betaproteobacteria</taxon>
        <taxon>Burkholderiales</taxon>
        <taxon>Comamonadaceae</taxon>
        <taxon>Variovorax</taxon>
    </lineage>
</organism>
<dbReference type="Proteomes" id="UP000249135">
    <property type="component" value="Unassembled WGS sequence"/>
</dbReference>
<proteinExistence type="predicted"/>
<feature type="compositionally biased region" description="Polar residues" evidence="4">
    <location>
        <begin position="12"/>
        <end position="26"/>
    </location>
</feature>